<feature type="transmembrane region" description="Helical" evidence="6">
    <location>
        <begin position="460"/>
        <end position="477"/>
    </location>
</feature>
<dbReference type="SUPFAM" id="SSF103473">
    <property type="entry name" value="MFS general substrate transporter"/>
    <property type="match status" value="1"/>
</dbReference>
<feature type="transmembrane region" description="Helical" evidence="6">
    <location>
        <begin position="44"/>
        <end position="68"/>
    </location>
</feature>
<dbReference type="InterPro" id="IPR020846">
    <property type="entry name" value="MFS_dom"/>
</dbReference>
<dbReference type="InterPro" id="IPR005829">
    <property type="entry name" value="Sugar_transporter_CS"/>
</dbReference>
<organism evidence="8 9">
    <name type="scientific">Aspergillus uvarum CBS 121591</name>
    <dbReference type="NCBI Taxonomy" id="1448315"/>
    <lineage>
        <taxon>Eukaryota</taxon>
        <taxon>Fungi</taxon>
        <taxon>Dikarya</taxon>
        <taxon>Ascomycota</taxon>
        <taxon>Pezizomycotina</taxon>
        <taxon>Eurotiomycetes</taxon>
        <taxon>Eurotiomycetidae</taxon>
        <taxon>Eurotiales</taxon>
        <taxon>Aspergillaceae</taxon>
        <taxon>Aspergillus</taxon>
        <taxon>Aspergillus subgen. Circumdati</taxon>
    </lineage>
</organism>
<feature type="transmembrane region" description="Helical" evidence="6">
    <location>
        <begin position="121"/>
        <end position="140"/>
    </location>
</feature>
<feature type="transmembrane region" description="Helical" evidence="6">
    <location>
        <begin position="434"/>
        <end position="454"/>
    </location>
</feature>
<dbReference type="EMBL" id="KZ821681">
    <property type="protein sequence ID" value="PYH85083.1"/>
    <property type="molecule type" value="Genomic_DNA"/>
</dbReference>
<feature type="transmembrane region" description="Helical" evidence="6">
    <location>
        <begin position="534"/>
        <end position="556"/>
    </location>
</feature>
<feature type="transmembrane region" description="Helical" evidence="6">
    <location>
        <begin position="401"/>
        <end position="422"/>
    </location>
</feature>
<reference evidence="8 9" key="1">
    <citation type="submission" date="2016-12" db="EMBL/GenBank/DDBJ databases">
        <title>The genomes of Aspergillus section Nigri reveals drivers in fungal speciation.</title>
        <authorList>
            <consortium name="DOE Joint Genome Institute"/>
            <person name="Vesth T.C."/>
            <person name="Nybo J."/>
            <person name="Theobald S."/>
            <person name="Brandl J."/>
            <person name="Frisvad J.C."/>
            <person name="Nielsen K.F."/>
            <person name="Lyhne E.K."/>
            <person name="Kogle M.E."/>
            <person name="Kuo A."/>
            <person name="Riley R."/>
            <person name="Clum A."/>
            <person name="Nolan M."/>
            <person name="Lipzen A."/>
            <person name="Salamov A."/>
            <person name="Henrissat B."/>
            <person name="Wiebenga A."/>
            <person name="De Vries R.P."/>
            <person name="Grigoriev I.V."/>
            <person name="Mortensen U.H."/>
            <person name="Andersen M.R."/>
            <person name="Baker S.E."/>
        </authorList>
    </citation>
    <scope>NUCLEOTIDE SEQUENCE [LARGE SCALE GENOMIC DNA]</scope>
    <source>
        <strain evidence="8 9">CBS 121591</strain>
    </source>
</reference>
<dbReference type="AlphaFoldDB" id="A0A319D1Z4"/>
<dbReference type="Proteomes" id="UP000248340">
    <property type="component" value="Unassembled WGS sequence"/>
</dbReference>
<gene>
    <name evidence="8" type="ORF">BO82DRAFT_381112</name>
</gene>
<feature type="transmembrane region" description="Helical" evidence="6">
    <location>
        <begin position="354"/>
        <end position="372"/>
    </location>
</feature>
<keyword evidence="9" id="KW-1185">Reference proteome</keyword>
<keyword evidence="4 6" id="KW-0472">Membrane</keyword>
<dbReference type="PANTHER" id="PTHR24064">
    <property type="entry name" value="SOLUTE CARRIER FAMILY 22 MEMBER"/>
    <property type="match status" value="1"/>
</dbReference>
<evidence type="ECO:0000256" key="1">
    <source>
        <dbReference type="ARBA" id="ARBA00004141"/>
    </source>
</evidence>
<feature type="domain" description="Major facilitator superfamily (MFS) profile" evidence="7">
    <location>
        <begin position="47"/>
        <end position="560"/>
    </location>
</feature>
<evidence type="ECO:0000256" key="5">
    <source>
        <dbReference type="SAM" id="MobiDB-lite"/>
    </source>
</evidence>
<dbReference type="PROSITE" id="PS00217">
    <property type="entry name" value="SUGAR_TRANSPORT_2"/>
    <property type="match status" value="1"/>
</dbReference>
<comment type="subcellular location">
    <subcellularLocation>
        <location evidence="1">Membrane</location>
        <topology evidence="1">Multi-pass membrane protein</topology>
    </subcellularLocation>
</comment>
<feature type="compositionally biased region" description="Basic and acidic residues" evidence="5">
    <location>
        <begin position="579"/>
        <end position="590"/>
    </location>
</feature>
<dbReference type="InterPro" id="IPR036259">
    <property type="entry name" value="MFS_trans_sf"/>
</dbReference>
<feature type="transmembrane region" description="Helical" evidence="6">
    <location>
        <begin position="187"/>
        <end position="213"/>
    </location>
</feature>
<dbReference type="PROSITE" id="PS00216">
    <property type="entry name" value="SUGAR_TRANSPORT_1"/>
    <property type="match status" value="1"/>
</dbReference>
<dbReference type="Gene3D" id="1.20.1250.20">
    <property type="entry name" value="MFS general substrate transporter like domains"/>
    <property type="match status" value="2"/>
</dbReference>
<dbReference type="GO" id="GO:0016020">
    <property type="term" value="C:membrane"/>
    <property type="evidence" value="ECO:0007669"/>
    <property type="project" value="UniProtKB-SubCell"/>
</dbReference>
<dbReference type="STRING" id="1448315.A0A319D1Z4"/>
<proteinExistence type="predicted"/>
<evidence type="ECO:0000256" key="2">
    <source>
        <dbReference type="ARBA" id="ARBA00022692"/>
    </source>
</evidence>
<feature type="region of interest" description="Disordered" evidence="5">
    <location>
        <begin position="579"/>
        <end position="599"/>
    </location>
</feature>
<protein>
    <submittedName>
        <fullName evidence="8">Inorganic phosphate transporter</fullName>
    </submittedName>
</protein>
<feature type="transmembrane region" description="Helical" evidence="6">
    <location>
        <begin position="498"/>
        <end position="522"/>
    </location>
</feature>
<evidence type="ECO:0000256" key="3">
    <source>
        <dbReference type="ARBA" id="ARBA00022989"/>
    </source>
</evidence>
<evidence type="ECO:0000259" key="7">
    <source>
        <dbReference type="PROSITE" id="PS50850"/>
    </source>
</evidence>
<sequence>MGLFPQVKLYLNPWGNYEDFRHHAPAQRHDFIISRLEHARKREWLWVIVVAGTGFFADAYCIFSVNMVTPMLSAVYWDDIKLKSNTLHNYQVALAIATLGGALVGQILFGIAADIWGRRKMYGWELIILIFSTLGMSMASSGKNDSMSMIGILLFWRFFMGVGVGADYPLSAVICSELAPTSIRGRMLAVVFLCQSLGEAAAAAVALIAVAGFRSSLPDDPNSLKCSGSCPHDLDRIWRYIVGLGAVPAFVAIWFRMTIIESPRYTADVMNNSLQAAADVSQFYRSTELPATSASSLGENSISLTQTRTRDDRIISPVVSRDSGSGASENDTKPHVSMWKDFKMFLKQNHNHRTLIATSLCWFCLDLPFYGLGLMNAEIVNTIWYGQAIQPAGVYQYLLRVSYQSIVVVSSGAIVGSAIAVMTVDRIGRRNLQLLGFAWLFILNVIIGAAFRYLSEHGDASALVVLYVLTQIFFNFGPNTTTYIVPAELFPTRFRCTCHGISAASGKLGSILAQCFLGYVDFGNGANWRHVPDWLGYALLCLSFFMLMGLVVTLWIPETRDSNGKNKALEQIAAEMESKGEFGRDIETHGLPRPATDGL</sequence>
<evidence type="ECO:0000256" key="4">
    <source>
        <dbReference type="ARBA" id="ARBA00023136"/>
    </source>
</evidence>
<evidence type="ECO:0000256" key="6">
    <source>
        <dbReference type="SAM" id="Phobius"/>
    </source>
</evidence>
<keyword evidence="2 6" id="KW-0812">Transmembrane</keyword>
<dbReference type="InterPro" id="IPR005828">
    <property type="entry name" value="MFS_sugar_transport-like"/>
</dbReference>
<feature type="transmembrane region" description="Helical" evidence="6">
    <location>
        <begin position="237"/>
        <end position="255"/>
    </location>
</feature>
<dbReference type="GeneID" id="37140558"/>
<dbReference type="OrthoDB" id="433512at2759"/>
<feature type="transmembrane region" description="Helical" evidence="6">
    <location>
        <begin position="146"/>
        <end position="166"/>
    </location>
</feature>
<dbReference type="RefSeq" id="XP_025495283.1">
    <property type="nucleotide sequence ID" value="XM_025637816.1"/>
</dbReference>
<keyword evidence="3 6" id="KW-1133">Transmembrane helix</keyword>
<evidence type="ECO:0000313" key="9">
    <source>
        <dbReference type="Proteomes" id="UP000248340"/>
    </source>
</evidence>
<dbReference type="GO" id="GO:0022857">
    <property type="term" value="F:transmembrane transporter activity"/>
    <property type="evidence" value="ECO:0007669"/>
    <property type="project" value="InterPro"/>
</dbReference>
<dbReference type="VEuPathDB" id="FungiDB:BO82DRAFT_381112"/>
<feature type="transmembrane region" description="Helical" evidence="6">
    <location>
        <begin position="88"/>
        <end position="109"/>
    </location>
</feature>
<dbReference type="Pfam" id="PF00083">
    <property type="entry name" value="Sugar_tr"/>
    <property type="match status" value="2"/>
</dbReference>
<accession>A0A319D1Z4</accession>
<name>A0A319D1Z4_9EURO</name>
<dbReference type="PROSITE" id="PS50850">
    <property type="entry name" value="MFS"/>
    <property type="match status" value="1"/>
</dbReference>
<evidence type="ECO:0000313" key="8">
    <source>
        <dbReference type="EMBL" id="PYH85083.1"/>
    </source>
</evidence>